<dbReference type="OrthoDB" id="9996886at2"/>
<dbReference type="EMBL" id="MPTC01000018">
    <property type="protein sequence ID" value="OMD38393.1"/>
    <property type="molecule type" value="Genomic_DNA"/>
</dbReference>
<name>A0A1R0XTA7_9BACL</name>
<dbReference type="RefSeq" id="WP_076120288.1">
    <property type="nucleotide sequence ID" value="NZ_MPTC01000018.1"/>
</dbReference>
<reference evidence="1 2" key="1">
    <citation type="submission" date="2016-10" db="EMBL/GenBank/DDBJ databases">
        <title>Paenibacillus species isolates.</title>
        <authorList>
            <person name="Beno S.M."/>
        </authorList>
    </citation>
    <scope>NUCLEOTIDE SEQUENCE [LARGE SCALE GENOMIC DNA]</scope>
    <source>
        <strain evidence="1 2">FSL H7-0710</strain>
    </source>
</reference>
<evidence type="ECO:0000313" key="1">
    <source>
        <dbReference type="EMBL" id="OMD38393.1"/>
    </source>
</evidence>
<gene>
    <name evidence="1" type="ORF">BSK52_19240</name>
</gene>
<sequence>MKRNIWNCRSGAFARKLFVEKLASKAYAISDFYREKRFKSRNLRITAIGSPKFLVVAVTSSLVEKFEEAAIGSPNIPRSD</sequence>
<comment type="caution">
    <text evidence="1">The sequence shown here is derived from an EMBL/GenBank/DDBJ whole genome shotgun (WGS) entry which is preliminary data.</text>
</comment>
<accession>A0A1R0XTA7</accession>
<evidence type="ECO:0000313" key="2">
    <source>
        <dbReference type="Proteomes" id="UP000187439"/>
    </source>
</evidence>
<proteinExistence type="predicted"/>
<organism evidence="1 2">
    <name type="scientific">Paenibacillus odorifer</name>
    <dbReference type="NCBI Taxonomy" id="189426"/>
    <lineage>
        <taxon>Bacteria</taxon>
        <taxon>Bacillati</taxon>
        <taxon>Bacillota</taxon>
        <taxon>Bacilli</taxon>
        <taxon>Bacillales</taxon>
        <taxon>Paenibacillaceae</taxon>
        <taxon>Paenibacillus</taxon>
    </lineage>
</organism>
<dbReference type="Proteomes" id="UP000187439">
    <property type="component" value="Unassembled WGS sequence"/>
</dbReference>
<dbReference type="AlphaFoldDB" id="A0A1R0XTA7"/>
<protein>
    <submittedName>
        <fullName evidence="1">Uncharacterized protein</fullName>
    </submittedName>
</protein>